<dbReference type="InterPro" id="IPR043131">
    <property type="entry name" value="BCAT-like_N"/>
</dbReference>
<dbReference type="AlphaFoldDB" id="A0A552UIR9"/>
<gene>
    <name evidence="3" type="primary">pabB</name>
    <name evidence="3" type="ORF">FMM06_08265</name>
</gene>
<dbReference type="OrthoDB" id="9803598at2"/>
<evidence type="ECO:0000313" key="4">
    <source>
        <dbReference type="Proteomes" id="UP000317894"/>
    </source>
</evidence>
<dbReference type="GO" id="GO:0009396">
    <property type="term" value="P:folic acid-containing compound biosynthetic process"/>
    <property type="evidence" value="ECO:0007669"/>
    <property type="project" value="InterPro"/>
</dbReference>
<dbReference type="Gene3D" id="3.60.120.10">
    <property type="entry name" value="Anthranilate synthase"/>
    <property type="match status" value="1"/>
</dbReference>
<dbReference type="InterPro" id="IPR005801">
    <property type="entry name" value="ADC_synthase"/>
</dbReference>
<dbReference type="GO" id="GO:0046820">
    <property type="term" value="F:4-amino-4-deoxychorismate synthase activity"/>
    <property type="evidence" value="ECO:0007669"/>
    <property type="project" value="TreeGrafter"/>
</dbReference>
<dbReference type="GO" id="GO:0000162">
    <property type="term" value="P:L-tryptophan biosynthetic process"/>
    <property type="evidence" value="ECO:0007669"/>
    <property type="project" value="TreeGrafter"/>
</dbReference>
<keyword evidence="3" id="KW-0808">Transferase</keyword>
<dbReference type="Proteomes" id="UP000317894">
    <property type="component" value="Unassembled WGS sequence"/>
</dbReference>
<dbReference type="InterPro" id="IPR043132">
    <property type="entry name" value="BCAT-like_C"/>
</dbReference>
<evidence type="ECO:0000259" key="2">
    <source>
        <dbReference type="Pfam" id="PF00425"/>
    </source>
</evidence>
<dbReference type="PANTHER" id="PTHR11236">
    <property type="entry name" value="AMINOBENZOATE/ANTHRANILATE SYNTHASE"/>
    <property type="match status" value="1"/>
</dbReference>
<dbReference type="EMBL" id="VJWA01000001">
    <property type="protein sequence ID" value="TRW18091.1"/>
    <property type="molecule type" value="Genomic_DNA"/>
</dbReference>
<sequence>MAFDPTLPFVLLDDARAGRATLFHGLAATVRADALAEVVPALSALRALGGDRAGYLAYEAGYALDASLPAPRGVPSPLLWFGQFERVETLGAAQIDALLDVGPAHVGPVAPAIDRAAYDAMLTRIADYIAAGDIYQANATFAAHVATRGHPLALFRRLRAAQQAPYGALVHTGSAWLVSLSPELFFDLSDRTLTTRPMKGTAPRGPTAELDEAGAAALAADPKNRAENLMIVDLLRNDLSRVAEPGSVRVPALFEVERYPTVLQMTSTVTATARGDVDAVDVLTALFPCGSITGAPKLRAMAIIAEVEAEAREAYTGSIGALRADGDAHFNVAIRTLTMQADGARLGLGGGIVADSRADAEWAEALAKAAFLSRTPRAVDLIETMRCEGGVIARRELHLARLATSAAFLEVRYDTAAVETALEAALYRHPGVSRDPSLDLQEMSPRFRRDDDVRVRLLVSTTGAVAVQISPLPPPPTEPVRVVLTPLPVPADDWRLRHKTGDRDFYDAARRASGAFEVLFVRPDGYLTEGSFTSLFVRRDGVMLTPPLTDGLLPGIMRAELIASGEAVEARLTPADLANGFQIGNSLRGLMAARLD</sequence>
<dbReference type="RefSeq" id="WP_144236785.1">
    <property type="nucleotide sequence ID" value="NZ_VJWA01000001.1"/>
</dbReference>
<feature type="domain" description="Chorismate-utilising enzyme C-terminal" evidence="2">
    <location>
        <begin position="115"/>
        <end position="368"/>
    </location>
</feature>
<dbReference type="InterPro" id="IPR005802">
    <property type="entry name" value="ADC_synth_comp_1"/>
</dbReference>
<proteinExistence type="predicted"/>
<protein>
    <recommendedName>
        <fullName evidence="1">Probable branched-chain-amino-acid aminotransferase</fullName>
    </recommendedName>
</protein>
<name>A0A552UIR9_9SPHN</name>
<dbReference type="InterPro" id="IPR019999">
    <property type="entry name" value="Anth_synth_I-like"/>
</dbReference>
<organism evidence="3 4">
    <name type="scientific">Glacieibacterium frigidum</name>
    <dbReference type="NCBI Taxonomy" id="2593303"/>
    <lineage>
        <taxon>Bacteria</taxon>
        <taxon>Pseudomonadati</taxon>
        <taxon>Pseudomonadota</taxon>
        <taxon>Alphaproteobacteria</taxon>
        <taxon>Sphingomonadales</taxon>
        <taxon>Sphingosinicellaceae</taxon>
        <taxon>Glacieibacterium</taxon>
    </lineage>
</organism>
<dbReference type="InterPro" id="IPR015890">
    <property type="entry name" value="Chorismate_C"/>
</dbReference>
<dbReference type="PANTHER" id="PTHR11236:SF50">
    <property type="entry name" value="AMINODEOXYCHORISMATE SYNTHASE COMPONENT 1"/>
    <property type="match status" value="1"/>
</dbReference>
<accession>A0A552UIR9</accession>
<keyword evidence="3" id="KW-0032">Aminotransferase</keyword>
<dbReference type="InterPro" id="IPR001544">
    <property type="entry name" value="Aminotrans_IV"/>
</dbReference>
<comment type="caution">
    <text evidence="3">The sequence shown here is derived from an EMBL/GenBank/DDBJ whole genome shotgun (WGS) entry which is preliminary data.</text>
</comment>
<evidence type="ECO:0000256" key="1">
    <source>
        <dbReference type="ARBA" id="ARBA00014472"/>
    </source>
</evidence>
<evidence type="ECO:0000313" key="3">
    <source>
        <dbReference type="EMBL" id="TRW18091.1"/>
    </source>
</evidence>
<reference evidence="3 4" key="1">
    <citation type="submission" date="2019-07" db="EMBL/GenBank/DDBJ databases">
        <title>Novel species isolated from glacier.</title>
        <authorList>
            <person name="Liu Q."/>
            <person name="Xin Y.-H."/>
        </authorList>
    </citation>
    <scope>NUCLEOTIDE SEQUENCE [LARGE SCALE GENOMIC DNA]</scope>
    <source>
        <strain evidence="3 4">LB1R16</strain>
    </source>
</reference>
<dbReference type="Gene3D" id="3.30.470.10">
    <property type="match status" value="1"/>
</dbReference>
<dbReference type="Pfam" id="PF01063">
    <property type="entry name" value="Aminotran_4"/>
    <property type="match status" value="1"/>
</dbReference>
<dbReference type="SUPFAM" id="SSF56322">
    <property type="entry name" value="ADC synthase"/>
    <property type="match status" value="1"/>
</dbReference>
<dbReference type="InterPro" id="IPR036038">
    <property type="entry name" value="Aminotransferase-like"/>
</dbReference>
<dbReference type="Pfam" id="PF00425">
    <property type="entry name" value="Chorismate_bind"/>
    <property type="match status" value="1"/>
</dbReference>
<dbReference type="Gene3D" id="3.20.10.10">
    <property type="entry name" value="D-amino Acid Aminotransferase, subunit A, domain 2"/>
    <property type="match status" value="1"/>
</dbReference>
<dbReference type="NCBIfam" id="TIGR00553">
    <property type="entry name" value="pabB"/>
    <property type="match status" value="1"/>
</dbReference>
<dbReference type="SUPFAM" id="SSF56752">
    <property type="entry name" value="D-aminoacid aminotransferase-like PLP-dependent enzymes"/>
    <property type="match status" value="1"/>
</dbReference>
<keyword evidence="4" id="KW-1185">Reference proteome</keyword>
<dbReference type="PRINTS" id="PR00095">
    <property type="entry name" value="ANTSNTHASEI"/>
</dbReference>